<dbReference type="AlphaFoldDB" id="A0A3B1A750"/>
<dbReference type="InterPro" id="IPR003148">
    <property type="entry name" value="RCK_N"/>
</dbReference>
<dbReference type="GO" id="GO:0006813">
    <property type="term" value="P:potassium ion transport"/>
    <property type="evidence" value="ECO:0007669"/>
    <property type="project" value="InterPro"/>
</dbReference>
<dbReference type="Pfam" id="PF02254">
    <property type="entry name" value="TrkA_N"/>
    <property type="match status" value="2"/>
</dbReference>
<dbReference type="EMBL" id="UOFQ01000143">
    <property type="protein sequence ID" value="VAW89594.1"/>
    <property type="molecule type" value="Genomic_DNA"/>
</dbReference>
<dbReference type="InterPro" id="IPR036291">
    <property type="entry name" value="NAD(P)-bd_dom_sf"/>
</dbReference>
<keyword evidence="2" id="KW-0407">Ion channel</keyword>
<accession>A0A3B1A750</accession>
<protein>
    <submittedName>
        <fullName evidence="2">Potassium channel protein</fullName>
    </submittedName>
</protein>
<dbReference type="PANTHER" id="PTHR43833">
    <property type="entry name" value="POTASSIUM CHANNEL PROTEIN 2-RELATED-RELATED"/>
    <property type="match status" value="1"/>
</dbReference>
<name>A0A3B1A750_9ZZZZ</name>
<proteinExistence type="predicted"/>
<gene>
    <name evidence="2" type="ORF">MNBD_GAMMA17-392</name>
</gene>
<organism evidence="2">
    <name type="scientific">hydrothermal vent metagenome</name>
    <dbReference type="NCBI Taxonomy" id="652676"/>
    <lineage>
        <taxon>unclassified sequences</taxon>
        <taxon>metagenomes</taxon>
        <taxon>ecological metagenomes</taxon>
    </lineage>
</organism>
<dbReference type="InterPro" id="IPR050721">
    <property type="entry name" value="Trk_Ktr_HKT_K-transport"/>
</dbReference>
<reference evidence="2" key="1">
    <citation type="submission" date="2018-06" db="EMBL/GenBank/DDBJ databases">
        <authorList>
            <person name="Zhirakovskaya E."/>
        </authorList>
    </citation>
    <scope>NUCLEOTIDE SEQUENCE</scope>
</reference>
<dbReference type="GO" id="GO:0034220">
    <property type="term" value="P:monoatomic ion transmembrane transport"/>
    <property type="evidence" value="ECO:0007669"/>
    <property type="project" value="UniProtKB-KW"/>
</dbReference>
<feature type="domain" description="RCK N-terminal" evidence="1">
    <location>
        <begin position="7"/>
        <end position="78"/>
    </location>
</feature>
<sequence length="400" mass="44224">PVPGLCADVSLPDVLILGGLKQKNCIGCVALTDRDPINLKVALTSKLLNPSIKVIARAETQDAELNIASFGTDEIINPFTTFAGRLALALHSPSMFMLFEWMTGVPHEPLCKPIYPPRGTWILCGYGRFGKAVHERLAAEGVSTTIIEEKPELTEAPKGTVVGRGTEAPTLLEADICNAVGIVAGTDDDSNNLSIIMTARELNPHLFMVARKNHRANASIFQAAQTNLTMQRGSVIAHKIFALITTPLLAEFLRLAITHNNAWAEKIIARVSEIADGEAPQIWTVNINNEDAPALTDALSRKLRPRLKQLYAHPRERDSNLPIFTLLLKRNNDEMLLPGGDTPLKNGDQILLCGRHDIRNQMEWVLKNRNVFHYIHTGEVLPQGWLWRKLITSKSKKKNS</sequence>
<evidence type="ECO:0000313" key="2">
    <source>
        <dbReference type="EMBL" id="VAW89594.1"/>
    </source>
</evidence>
<dbReference type="Gene3D" id="3.40.50.720">
    <property type="entry name" value="NAD(P)-binding Rossmann-like Domain"/>
    <property type="match status" value="2"/>
</dbReference>
<keyword evidence="2" id="KW-0813">Transport</keyword>
<feature type="non-terminal residue" evidence="2">
    <location>
        <position position="1"/>
    </location>
</feature>
<feature type="domain" description="RCK N-terminal" evidence="1">
    <location>
        <begin position="122"/>
        <end position="226"/>
    </location>
</feature>
<keyword evidence="2" id="KW-0406">Ion transport</keyword>
<dbReference type="SUPFAM" id="SSF51735">
    <property type="entry name" value="NAD(P)-binding Rossmann-fold domains"/>
    <property type="match status" value="2"/>
</dbReference>
<evidence type="ECO:0000259" key="1">
    <source>
        <dbReference type="Pfam" id="PF02254"/>
    </source>
</evidence>